<evidence type="ECO:0000256" key="1">
    <source>
        <dbReference type="SAM" id="MobiDB-lite"/>
    </source>
</evidence>
<keyword evidence="3" id="KW-1185">Reference proteome</keyword>
<name>A0ABP4KKH1_9ACTN</name>
<dbReference type="EMBL" id="BAAAPF010000328">
    <property type="protein sequence ID" value="GAA1502195.1"/>
    <property type="molecule type" value="Genomic_DNA"/>
</dbReference>
<comment type="caution">
    <text evidence="2">The sequence shown here is derived from an EMBL/GenBank/DDBJ whole genome shotgun (WGS) entry which is preliminary data.</text>
</comment>
<sequence>MKRRLPFPEDGRRAYISGPPDGLLHRAADEMEAEAIRNARAVHELSGSAAELIQSGEEAAFLVDRLRECLMDMIHVAEARGERP</sequence>
<feature type="region of interest" description="Disordered" evidence="1">
    <location>
        <begin position="1"/>
        <end position="21"/>
    </location>
</feature>
<dbReference type="RefSeq" id="WP_344294149.1">
    <property type="nucleotide sequence ID" value="NZ_BAAAPF010000328.1"/>
</dbReference>
<accession>A0ABP4KKH1</accession>
<dbReference type="Proteomes" id="UP001500443">
    <property type="component" value="Unassembled WGS sequence"/>
</dbReference>
<feature type="compositionally biased region" description="Basic and acidic residues" evidence="1">
    <location>
        <begin position="1"/>
        <end position="13"/>
    </location>
</feature>
<organism evidence="2 3">
    <name type="scientific">Streptomyces synnematoformans</name>
    <dbReference type="NCBI Taxonomy" id="415721"/>
    <lineage>
        <taxon>Bacteria</taxon>
        <taxon>Bacillati</taxon>
        <taxon>Actinomycetota</taxon>
        <taxon>Actinomycetes</taxon>
        <taxon>Kitasatosporales</taxon>
        <taxon>Streptomycetaceae</taxon>
        <taxon>Streptomyces</taxon>
    </lineage>
</organism>
<evidence type="ECO:0000313" key="2">
    <source>
        <dbReference type="EMBL" id="GAA1502195.1"/>
    </source>
</evidence>
<reference evidence="3" key="1">
    <citation type="journal article" date="2019" name="Int. J. Syst. Evol. Microbiol.">
        <title>The Global Catalogue of Microorganisms (GCM) 10K type strain sequencing project: providing services to taxonomists for standard genome sequencing and annotation.</title>
        <authorList>
            <consortium name="The Broad Institute Genomics Platform"/>
            <consortium name="The Broad Institute Genome Sequencing Center for Infectious Disease"/>
            <person name="Wu L."/>
            <person name="Ma J."/>
        </authorList>
    </citation>
    <scope>NUCLEOTIDE SEQUENCE [LARGE SCALE GENOMIC DNA]</scope>
    <source>
        <strain evidence="3">JCM 15481</strain>
    </source>
</reference>
<proteinExistence type="predicted"/>
<evidence type="ECO:0000313" key="3">
    <source>
        <dbReference type="Proteomes" id="UP001500443"/>
    </source>
</evidence>
<protein>
    <submittedName>
        <fullName evidence="2">Uncharacterized protein</fullName>
    </submittedName>
</protein>
<gene>
    <name evidence="2" type="ORF">GCM10009802_59170</name>
</gene>